<dbReference type="RefSeq" id="WP_224478021.1">
    <property type="nucleotide sequence ID" value="NZ_JAIUJS010000003.1"/>
</dbReference>
<feature type="domain" description="Secretion system C-terminal sorting" evidence="2">
    <location>
        <begin position="224"/>
        <end position="278"/>
    </location>
</feature>
<name>A0ABS7Y1G5_9FLAO</name>
<protein>
    <submittedName>
        <fullName evidence="3">T9SS type A sorting domain-containing protein</fullName>
    </submittedName>
</protein>
<evidence type="ECO:0000313" key="3">
    <source>
        <dbReference type="EMBL" id="MCA0153090.1"/>
    </source>
</evidence>
<dbReference type="NCBIfam" id="TIGR04183">
    <property type="entry name" value="Por_Secre_tail"/>
    <property type="match status" value="1"/>
</dbReference>
<dbReference type="EMBL" id="JAIUJS010000003">
    <property type="protein sequence ID" value="MCA0153090.1"/>
    <property type="molecule type" value="Genomic_DNA"/>
</dbReference>
<sequence>MITLKSVRYSITKFISFLNKSFVQNSYYILSLALFLNLHAYALDGSNSAHIGLVKLQIDNDENNFRTDIYFNANASLGLDPGYDSSLFGGVAPDFSVYSLLVEDNTGIPMGIQALGEYDMNGTIVPIGIHTVQGELISVQITENTISPSINIYLEDTELGTLTLLNSNNYQFLAQENITGTGRFYLRFGADVLSINDSPLDSLKIHSNFELDQIIVSGQLNSPTIFALYDIQGKKVISNKFDPLSSSNTIQVSNLSSGIYIIELTDNNGYRRSKKLLIK</sequence>
<gene>
    <name evidence="3" type="ORF">LBV24_07670</name>
</gene>
<comment type="caution">
    <text evidence="3">The sequence shown here is derived from an EMBL/GenBank/DDBJ whole genome shotgun (WGS) entry which is preliminary data.</text>
</comment>
<evidence type="ECO:0000256" key="1">
    <source>
        <dbReference type="ARBA" id="ARBA00022729"/>
    </source>
</evidence>
<keyword evidence="1" id="KW-0732">Signal</keyword>
<dbReference type="InterPro" id="IPR026444">
    <property type="entry name" value="Secre_tail"/>
</dbReference>
<proteinExistence type="predicted"/>
<keyword evidence="4" id="KW-1185">Reference proteome</keyword>
<dbReference type="Pfam" id="PF18962">
    <property type="entry name" value="Por_Secre_tail"/>
    <property type="match status" value="1"/>
</dbReference>
<evidence type="ECO:0000313" key="4">
    <source>
        <dbReference type="Proteomes" id="UP001198402"/>
    </source>
</evidence>
<reference evidence="4" key="1">
    <citation type="submission" date="2023-07" db="EMBL/GenBank/DDBJ databases">
        <authorList>
            <person name="Yue Y."/>
        </authorList>
    </citation>
    <scope>NUCLEOTIDE SEQUENCE [LARGE SCALE GENOMIC DNA]</scope>
    <source>
        <strain evidence="4">2Y89</strain>
    </source>
</reference>
<dbReference type="Proteomes" id="UP001198402">
    <property type="component" value="Unassembled WGS sequence"/>
</dbReference>
<evidence type="ECO:0000259" key="2">
    <source>
        <dbReference type="Pfam" id="PF18962"/>
    </source>
</evidence>
<organism evidence="3 4">
    <name type="scientific">Winogradskyella vincentii</name>
    <dbReference type="NCBI Taxonomy" id="2877122"/>
    <lineage>
        <taxon>Bacteria</taxon>
        <taxon>Pseudomonadati</taxon>
        <taxon>Bacteroidota</taxon>
        <taxon>Flavobacteriia</taxon>
        <taxon>Flavobacteriales</taxon>
        <taxon>Flavobacteriaceae</taxon>
        <taxon>Winogradskyella</taxon>
    </lineage>
</organism>
<accession>A0ABS7Y1G5</accession>